<name>A0A232ERF1_9HYME</name>
<organism evidence="2 3">
    <name type="scientific">Trichomalopsis sarcophagae</name>
    <dbReference type="NCBI Taxonomy" id="543379"/>
    <lineage>
        <taxon>Eukaryota</taxon>
        <taxon>Metazoa</taxon>
        <taxon>Ecdysozoa</taxon>
        <taxon>Arthropoda</taxon>
        <taxon>Hexapoda</taxon>
        <taxon>Insecta</taxon>
        <taxon>Pterygota</taxon>
        <taxon>Neoptera</taxon>
        <taxon>Endopterygota</taxon>
        <taxon>Hymenoptera</taxon>
        <taxon>Apocrita</taxon>
        <taxon>Proctotrupomorpha</taxon>
        <taxon>Chalcidoidea</taxon>
        <taxon>Pteromalidae</taxon>
        <taxon>Pteromalinae</taxon>
        <taxon>Trichomalopsis</taxon>
    </lineage>
</organism>
<evidence type="ECO:0000313" key="3">
    <source>
        <dbReference type="Proteomes" id="UP000215335"/>
    </source>
</evidence>
<dbReference type="PANTHER" id="PTHR33481">
    <property type="entry name" value="REVERSE TRANSCRIPTASE"/>
    <property type="match status" value="1"/>
</dbReference>
<dbReference type="AlphaFoldDB" id="A0A232ERF1"/>
<dbReference type="PANTHER" id="PTHR33481:SF1">
    <property type="entry name" value="ENDONUCLEASE_EXONUCLEASE_PHOSPHATASE DOMAIN-CONTAINING PROTEIN-RELATED"/>
    <property type="match status" value="1"/>
</dbReference>
<reference evidence="2 3" key="1">
    <citation type="journal article" date="2017" name="Curr. Biol.">
        <title>The Evolution of Venom by Co-option of Single-Copy Genes.</title>
        <authorList>
            <person name="Martinson E.O."/>
            <person name="Mrinalini"/>
            <person name="Kelkar Y.D."/>
            <person name="Chang C.H."/>
            <person name="Werren J.H."/>
        </authorList>
    </citation>
    <scope>NUCLEOTIDE SEQUENCE [LARGE SCALE GENOMIC DNA]</scope>
    <source>
        <strain evidence="2 3">Alberta</strain>
        <tissue evidence="2">Whole body</tissue>
    </source>
</reference>
<protein>
    <recommendedName>
        <fullName evidence="1">Reverse transcriptase domain-containing protein</fullName>
    </recommendedName>
</protein>
<evidence type="ECO:0000259" key="1">
    <source>
        <dbReference type="PROSITE" id="PS50878"/>
    </source>
</evidence>
<gene>
    <name evidence="2" type="ORF">TSAR_013117</name>
</gene>
<dbReference type="GO" id="GO:0071897">
    <property type="term" value="P:DNA biosynthetic process"/>
    <property type="evidence" value="ECO:0007669"/>
    <property type="project" value="UniProtKB-ARBA"/>
</dbReference>
<dbReference type="SUPFAM" id="SSF56672">
    <property type="entry name" value="DNA/RNA polymerases"/>
    <property type="match status" value="1"/>
</dbReference>
<dbReference type="PROSITE" id="PS50878">
    <property type="entry name" value="RT_POL"/>
    <property type="match status" value="1"/>
</dbReference>
<proteinExistence type="predicted"/>
<accession>A0A232ERF1</accession>
<keyword evidence="3" id="KW-1185">Reference proteome</keyword>
<evidence type="ECO:0000313" key="2">
    <source>
        <dbReference type="EMBL" id="OXU20944.1"/>
    </source>
</evidence>
<dbReference type="InterPro" id="IPR043502">
    <property type="entry name" value="DNA/RNA_pol_sf"/>
</dbReference>
<dbReference type="CDD" id="cd01650">
    <property type="entry name" value="RT_nLTR_like"/>
    <property type="match status" value="1"/>
</dbReference>
<dbReference type="Pfam" id="PF00078">
    <property type="entry name" value="RVT_1"/>
    <property type="match status" value="1"/>
</dbReference>
<comment type="caution">
    <text evidence="2">The sequence shown here is derived from an EMBL/GenBank/DDBJ whole genome shotgun (WGS) entry which is preliminary data.</text>
</comment>
<dbReference type="OrthoDB" id="7701509at2759"/>
<dbReference type="EMBL" id="NNAY01002612">
    <property type="protein sequence ID" value="OXU20944.1"/>
    <property type="molecule type" value="Genomic_DNA"/>
</dbReference>
<sequence>MIRKIFNSILEQNTFPPQWSEYITILIPKPGNKGYRPIALAPNLLKLLEKIIKKRLDWYVENDYIISPSQFGFRKQKSTQDSTTLLVSKAYLSLSKKQVFAFPMLDIEGAFDNVDPNTLIQDLIELKIGSKTTAFIQEIVSFRNISFYLKKKHIEDKPTTKGFPQGSVLSPILFNIYVRKIFCNMGQCSNFQIAEAIKEDANQLSHWLKQRGLNIAPHKYQFILINNRRKSLKHIKIQIDKTDIFAADQVKFLGVIFDSELRWLPHIKDIKNRAMSTLNILKAFSNKKFGVKPPLLLNTYKALTRSILEWGFSS</sequence>
<feature type="domain" description="Reverse transcriptase" evidence="1">
    <location>
        <begin position="8"/>
        <end position="257"/>
    </location>
</feature>
<dbReference type="InterPro" id="IPR000477">
    <property type="entry name" value="RT_dom"/>
</dbReference>
<dbReference type="Proteomes" id="UP000215335">
    <property type="component" value="Unassembled WGS sequence"/>
</dbReference>
<dbReference type="STRING" id="543379.A0A232ERF1"/>